<feature type="non-terminal residue" evidence="18">
    <location>
        <position position="1089"/>
    </location>
</feature>
<dbReference type="EMBL" id="CAJNRD030001116">
    <property type="protein sequence ID" value="CAG5074918.1"/>
    <property type="molecule type" value="Genomic_DNA"/>
</dbReference>
<evidence type="ECO:0000256" key="5">
    <source>
        <dbReference type="ARBA" id="ARBA00022540"/>
    </source>
</evidence>
<keyword evidence="2" id="KW-0488">Methylation</keyword>
<evidence type="ECO:0000256" key="9">
    <source>
        <dbReference type="ARBA" id="ARBA00022917"/>
    </source>
</evidence>
<dbReference type="Proteomes" id="UP000786811">
    <property type="component" value="Unassembled WGS sequence"/>
</dbReference>
<organism evidence="18 19">
    <name type="scientific">Cotesia congregata</name>
    <name type="common">Parasitoid wasp</name>
    <name type="synonym">Apanteles congregatus</name>
    <dbReference type="NCBI Taxonomy" id="51543"/>
    <lineage>
        <taxon>Eukaryota</taxon>
        <taxon>Metazoa</taxon>
        <taxon>Ecdysozoa</taxon>
        <taxon>Arthropoda</taxon>
        <taxon>Hexapoda</taxon>
        <taxon>Insecta</taxon>
        <taxon>Pterygota</taxon>
        <taxon>Neoptera</taxon>
        <taxon>Endopterygota</taxon>
        <taxon>Hymenoptera</taxon>
        <taxon>Apocrita</taxon>
        <taxon>Ichneumonoidea</taxon>
        <taxon>Braconidae</taxon>
        <taxon>Microgastrinae</taxon>
        <taxon>Cotesia</taxon>
    </lineage>
</organism>
<reference evidence="18" key="1">
    <citation type="submission" date="2021-04" db="EMBL/GenBank/DDBJ databases">
        <authorList>
            <person name="Chebbi M.A.C M."/>
        </authorList>
    </citation>
    <scope>NUCLEOTIDE SEQUENCE</scope>
</reference>
<dbReference type="InterPro" id="IPR003891">
    <property type="entry name" value="Initiation_fac_eIF4g_MI"/>
</dbReference>
<feature type="repeat" description="ANK" evidence="14">
    <location>
        <begin position="46"/>
        <end position="78"/>
    </location>
</feature>
<dbReference type="InterPro" id="IPR003307">
    <property type="entry name" value="W2_domain"/>
</dbReference>
<dbReference type="SMART" id="SM00543">
    <property type="entry name" value="MIF4G"/>
    <property type="match status" value="1"/>
</dbReference>
<accession>A0A8J2EGG3</accession>
<feature type="domain" description="MI" evidence="17">
    <location>
        <begin position="736"/>
        <end position="860"/>
    </location>
</feature>
<dbReference type="PROSITE" id="PS51366">
    <property type="entry name" value="MI"/>
    <property type="match status" value="1"/>
</dbReference>
<evidence type="ECO:0000256" key="12">
    <source>
        <dbReference type="ARBA" id="ARBA00040449"/>
    </source>
</evidence>
<feature type="region of interest" description="Disordered" evidence="15">
    <location>
        <begin position="715"/>
        <end position="734"/>
    </location>
</feature>
<dbReference type="Pfam" id="PF12796">
    <property type="entry name" value="Ank_2"/>
    <property type="match status" value="1"/>
</dbReference>
<evidence type="ECO:0000256" key="1">
    <source>
        <dbReference type="ARBA" id="ARBA00005775"/>
    </source>
</evidence>
<evidence type="ECO:0000256" key="8">
    <source>
        <dbReference type="ARBA" id="ARBA00022845"/>
    </source>
</evidence>
<dbReference type="SMART" id="SM00248">
    <property type="entry name" value="ANK"/>
    <property type="match status" value="3"/>
</dbReference>
<dbReference type="Gene3D" id="1.25.40.20">
    <property type="entry name" value="Ankyrin repeat-containing domain"/>
    <property type="match status" value="2"/>
</dbReference>
<dbReference type="GO" id="GO:0016281">
    <property type="term" value="C:eukaryotic translation initiation factor 4F complex"/>
    <property type="evidence" value="ECO:0007669"/>
    <property type="project" value="TreeGrafter"/>
</dbReference>
<dbReference type="PROSITE" id="PS51363">
    <property type="entry name" value="W2"/>
    <property type="match status" value="1"/>
</dbReference>
<evidence type="ECO:0000256" key="7">
    <source>
        <dbReference type="ARBA" id="ARBA00022843"/>
    </source>
</evidence>
<comment type="caution">
    <text evidence="18">The sequence shown here is derived from an EMBL/GenBank/DDBJ whole genome shotgun (WGS) entry which is preliminary data.</text>
</comment>
<evidence type="ECO:0000256" key="4">
    <source>
        <dbReference type="ARBA" id="ARBA00022499"/>
    </source>
</evidence>
<keyword evidence="4" id="KW-1017">Isopeptide bond</keyword>
<evidence type="ECO:0000256" key="10">
    <source>
        <dbReference type="ARBA" id="ARBA00022990"/>
    </source>
</evidence>
<evidence type="ECO:0000256" key="13">
    <source>
        <dbReference type="ARBA" id="ARBA00046720"/>
    </source>
</evidence>
<keyword evidence="7" id="KW-0832">Ubl conjugation</keyword>
<dbReference type="Pfam" id="PF02020">
    <property type="entry name" value="W2"/>
    <property type="match status" value="1"/>
</dbReference>
<dbReference type="GO" id="GO:0006417">
    <property type="term" value="P:regulation of translation"/>
    <property type="evidence" value="ECO:0007669"/>
    <property type="project" value="UniProtKB-KW"/>
</dbReference>
<keyword evidence="6" id="KW-0597">Phosphoprotein</keyword>
<evidence type="ECO:0000256" key="15">
    <source>
        <dbReference type="SAM" id="MobiDB-lite"/>
    </source>
</evidence>
<dbReference type="InterPro" id="IPR003890">
    <property type="entry name" value="MIF4G-like_typ-3"/>
</dbReference>
<dbReference type="PANTHER" id="PTHR23253:SF9">
    <property type="entry name" value="EUKARYOTIC TRANSLATION INITIATION FACTOR 4 GAMMA 2"/>
    <property type="match status" value="1"/>
</dbReference>
<feature type="domain" description="W2" evidence="16">
    <location>
        <begin position="910"/>
        <end position="1089"/>
    </location>
</feature>
<dbReference type="SUPFAM" id="SSF48371">
    <property type="entry name" value="ARM repeat"/>
    <property type="match status" value="3"/>
</dbReference>
<dbReference type="InterPro" id="IPR002110">
    <property type="entry name" value="Ankyrin_rpt"/>
</dbReference>
<keyword evidence="5 18" id="KW-0396">Initiation factor</keyword>
<dbReference type="InterPro" id="IPR036770">
    <property type="entry name" value="Ankyrin_rpt-contain_sf"/>
</dbReference>
<name>A0A8J2EGG3_COTCN</name>
<dbReference type="Gene3D" id="1.25.40.180">
    <property type="match status" value="3"/>
</dbReference>
<evidence type="ECO:0000259" key="16">
    <source>
        <dbReference type="PROSITE" id="PS51363"/>
    </source>
</evidence>
<dbReference type="PANTHER" id="PTHR23253">
    <property type="entry name" value="EUKARYOTIC TRANSLATION INITIATION FACTOR 4 GAMMA"/>
    <property type="match status" value="1"/>
</dbReference>
<comment type="subunit">
    <text evidence="13">Interacts with the serine/threonine protein kinases MKNK1 and MKNK2. Binds EIF4A and EIF3. Interacts with MIF4GD. Interacts with DAZAP2.</text>
</comment>
<dbReference type="PROSITE" id="PS50297">
    <property type="entry name" value="ANK_REP_REGION"/>
    <property type="match status" value="1"/>
</dbReference>
<evidence type="ECO:0000259" key="17">
    <source>
        <dbReference type="PROSITE" id="PS51366"/>
    </source>
</evidence>
<evidence type="ECO:0000256" key="14">
    <source>
        <dbReference type="PROSITE-ProRule" id="PRU00023"/>
    </source>
</evidence>
<keyword evidence="3" id="KW-0678">Repressor</keyword>
<comment type="similarity">
    <text evidence="1">Belongs to the eukaryotic initiation factor 4G family.</text>
</comment>
<dbReference type="SMART" id="SM00515">
    <property type="entry name" value="eIF5C"/>
    <property type="match status" value="1"/>
</dbReference>
<keyword evidence="9" id="KW-0648">Protein biosynthesis</keyword>
<dbReference type="SUPFAM" id="SSF48403">
    <property type="entry name" value="Ankyrin repeat"/>
    <property type="match status" value="1"/>
</dbReference>
<feature type="compositionally biased region" description="Basic and acidic residues" evidence="15">
    <location>
        <begin position="717"/>
        <end position="734"/>
    </location>
</feature>
<gene>
    <name evidence="18" type="ORF">HICCMSTLAB_LOCUS1129</name>
</gene>
<dbReference type="AlphaFoldDB" id="A0A8J2EGG3"/>
<proteinExistence type="inferred from homology"/>
<evidence type="ECO:0000256" key="11">
    <source>
        <dbReference type="ARBA" id="ARBA00037759"/>
    </source>
</evidence>
<keyword evidence="19" id="KW-1185">Reference proteome</keyword>
<dbReference type="CDD" id="cd11559">
    <property type="entry name" value="W2_eIF4G1_like"/>
    <property type="match status" value="1"/>
</dbReference>
<evidence type="ECO:0000256" key="2">
    <source>
        <dbReference type="ARBA" id="ARBA00022481"/>
    </source>
</evidence>
<evidence type="ECO:0000313" key="19">
    <source>
        <dbReference type="Proteomes" id="UP000786811"/>
    </source>
</evidence>
<dbReference type="GO" id="GO:0003743">
    <property type="term" value="F:translation initiation factor activity"/>
    <property type="evidence" value="ECO:0007669"/>
    <property type="project" value="UniProtKB-KW"/>
</dbReference>
<keyword evidence="14" id="KW-0040">ANK repeat</keyword>
<evidence type="ECO:0000256" key="6">
    <source>
        <dbReference type="ARBA" id="ARBA00022553"/>
    </source>
</evidence>
<keyword evidence="10" id="KW-0007">Acetylation</keyword>
<dbReference type="PROSITE" id="PS50088">
    <property type="entry name" value="ANK_REPEAT"/>
    <property type="match status" value="1"/>
</dbReference>
<sequence>DIVIVIINVTFSKWPNYQLLHNAATSNVIVVQNLLAKGLEVDFDKEGMTPLHWAALSGCLAVVKCLVEHVANINAVSSAYCFRGFTVLHFAASQSNSEGADAKSLDENHRSILHSALLCDPLLITGKNLIKYGANVNELNKSEDSSLHLAIDHWSLNTLGILELLLIKNGANMSLKPLKKAPFSYKMVADMTRLFTSAGSLRECPTDCESLHKQHRASTLPETLCADLSLKALTHTQQRTTPQDRGVLLVDDNRSLSTGRRWIPPSTVRRDAFTPENRNDFIFRKVRGILNKLTPEKFGKLSNDLLKIELNSDVILKGVIILLCKRLSDEAPNFESPKPTVDGQTPQSTFRLLLLNKCKVEFENRSKANDYFENQDELMPEEEERRQMAKRKMLGNIKFIGELGKLEIVSESILHLCIMQLLSEKRRRGPRGDTAEDIECLCQIMRTCGRILDSNKGQGLMQQYFKRMMSLAENSDLPLRIRFMLRDVIELRRDGWVPRKATSTEGPMPINQIRNDADESLLGMAQQNSMQRNLQSQYNNHHHRNNRDDSRIGNDFLRKIGRPGIDMDIIGVGNIPLAPSFGISSSFNANGFPNVPQNPQAAGNVGYRRNQNYFPNARQSYPNKVPHPNANFNNNANKEQSLRFNKNKMLIGHPEEVSLRPSTTSMIFKQTTMKPSLPITNELFPARTEAPLLRATTLKTPPLLHKDTAPIVIKQGPLDKRDKARDRKDKGPTKEEIVKKVTAMMDDLKIDDINLGDAMAQFKDLKIPERFLRNAIAAIYTNTLERGDSEREFAVKFVLELKKEGVIQGVHAMDGWKELVAGIADKESTVPCVASHVASITGKAIVNNLMQLHDLAVVTENGAHHPLFLLTLQQLHKTQGKAVLTQIFNDSKVNLISQLPEAEKTKERLGEILEDRELTFLYPLLRIQGDLSRQLESDPSPNAFYKWIKDKLHPAHHADPGFINALMTVLLQYITKETTLSPGTDTTVVPEKSLQEKERGLLQKYTRVLESFLVTIDAQVTAVHSLQVFCLSHNFPKGMLLRWFVALYELSIIDEEAFIKWKEDVTDAYPGKGRALFQVCIFFFIFFNN</sequence>
<protein>
    <recommendedName>
        <fullName evidence="12">Eukaryotic translation initiation factor 4 gamma 2</fullName>
    </recommendedName>
</protein>
<dbReference type="InterPro" id="IPR016024">
    <property type="entry name" value="ARM-type_fold"/>
</dbReference>
<dbReference type="GO" id="GO:0003729">
    <property type="term" value="F:mRNA binding"/>
    <property type="evidence" value="ECO:0007669"/>
    <property type="project" value="TreeGrafter"/>
</dbReference>
<keyword evidence="8" id="KW-0810">Translation regulation</keyword>
<evidence type="ECO:0000256" key="3">
    <source>
        <dbReference type="ARBA" id="ARBA00022491"/>
    </source>
</evidence>
<dbReference type="Pfam" id="PF02854">
    <property type="entry name" value="MIF4G"/>
    <property type="match status" value="1"/>
</dbReference>
<comment type="function">
    <text evidence="11">Appears to play a role in the switch from cap-dependent to IRES-mediated translation during mitosis, apoptosis and viral infection. Cleaved by some caspases and viral proteases.</text>
</comment>
<dbReference type="OrthoDB" id="514777at2759"/>
<evidence type="ECO:0000313" key="18">
    <source>
        <dbReference type="EMBL" id="CAG5074918.1"/>
    </source>
</evidence>